<feature type="active site" description="Nucleophile" evidence="5">
    <location>
        <position position="340"/>
    </location>
</feature>
<dbReference type="InterPro" id="IPR029063">
    <property type="entry name" value="SAM-dependent_MTases_sf"/>
</dbReference>
<evidence type="ECO:0000256" key="3">
    <source>
        <dbReference type="ARBA" id="ARBA00022691"/>
    </source>
</evidence>
<dbReference type="PROSITE" id="PS51686">
    <property type="entry name" value="SAM_MT_RSMB_NOP"/>
    <property type="match status" value="1"/>
</dbReference>
<dbReference type="InterPro" id="IPR054728">
    <property type="entry name" value="RsmB-like_ferredoxin"/>
</dbReference>
<dbReference type="GO" id="GO:0008173">
    <property type="term" value="F:RNA methyltransferase activity"/>
    <property type="evidence" value="ECO:0007669"/>
    <property type="project" value="InterPro"/>
</dbReference>
<dbReference type="Pfam" id="PF22458">
    <property type="entry name" value="RsmF-B_ferredox"/>
    <property type="match status" value="1"/>
</dbReference>
<evidence type="ECO:0000259" key="6">
    <source>
        <dbReference type="PROSITE" id="PS51686"/>
    </source>
</evidence>
<dbReference type="Gene3D" id="3.30.70.1170">
    <property type="entry name" value="Sun protein, domain 3"/>
    <property type="match status" value="1"/>
</dbReference>
<proteinExistence type="inferred from homology"/>
<organism evidence="7 8">
    <name type="scientific">Marimonas arenosa</name>
    <dbReference type="NCBI Taxonomy" id="1795305"/>
    <lineage>
        <taxon>Bacteria</taxon>
        <taxon>Pseudomonadati</taxon>
        <taxon>Pseudomonadota</taxon>
        <taxon>Alphaproteobacteria</taxon>
        <taxon>Rhodobacterales</taxon>
        <taxon>Paracoccaceae</taxon>
        <taxon>Marimonas</taxon>
    </lineage>
</organism>
<keyword evidence="4 5" id="KW-0694">RNA-binding</keyword>
<keyword evidence="8" id="KW-1185">Reference proteome</keyword>
<evidence type="ECO:0000256" key="1">
    <source>
        <dbReference type="ARBA" id="ARBA00022603"/>
    </source>
</evidence>
<feature type="domain" description="SAM-dependent MTase RsmB/NOP-type" evidence="6">
    <location>
        <begin position="134"/>
        <end position="385"/>
    </location>
</feature>
<dbReference type="PANTHER" id="PTHR22807">
    <property type="entry name" value="NOP2 YEAST -RELATED NOL1/NOP2/FMU SUN DOMAIN-CONTAINING"/>
    <property type="match status" value="1"/>
</dbReference>
<dbReference type="Pfam" id="PF01189">
    <property type="entry name" value="Methyltr_RsmB-F"/>
    <property type="match status" value="1"/>
</dbReference>
<reference evidence="7" key="2">
    <citation type="submission" date="2023-02" db="EMBL/GenBank/DDBJ databases">
        <title>'Rhodoalgimonas zhirmunskyi' gen. nov., isolated from a red alga.</title>
        <authorList>
            <person name="Nedashkovskaya O.I."/>
            <person name="Otstavnykh N.Y."/>
            <person name="Bystritskaya E.P."/>
            <person name="Balabanova L.A."/>
            <person name="Isaeva M.P."/>
        </authorList>
    </citation>
    <scope>NUCLEOTIDE SEQUENCE</scope>
    <source>
        <strain evidence="7">KCTC 52189</strain>
    </source>
</reference>
<dbReference type="PANTHER" id="PTHR22807:SF53">
    <property type="entry name" value="RIBOSOMAL RNA SMALL SUBUNIT METHYLTRANSFERASE B-RELATED"/>
    <property type="match status" value="1"/>
</dbReference>
<dbReference type="InterPro" id="IPR023267">
    <property type="entry name" value="RCMT"/>
</dbReference>
<keyword evidence="3 5" id="KW-0949">S-adenosyl-L-methionine</keyword>
<comment type="similarity">
    <text evidence="5">Belongs to the class I-like SAM-binding methyltransferase superfamily. RsmB/NOP family.</text>
</comment>
<dbReference type="EMBL" id="JANHAX010000001">
    <property type="protein sequence ID" value="MDQ2088419.1"/>
    <property type="molecule type" value="Genomic_DNA"/>
</dbReference>
<keyword evidence="2 5" id="KW-0808">Transferase</keyword>
<sequence>MTPGARVQAAIDCLDRILAGDPAEKVLTGWARGARYAGSKDRAAVRDHVYDVLRQKRACAALGGGEGARALMIGLIRLQRADPAAVFTGKGHAPSVLTAEELRTGQDAPPPQPELPDWLLPQLEARYGGDLATALAPLARRANVFLRVNLRKADRQGAMAALAEEEIPAEPAELAPTALKVTAGARRISQSRAYREGLVELQDAASQAAMETLPLRDGMTVLDYCAGGGGKTLALAGRARATYYAHDANPQRMRDLPARSARAGVTVRQLATEELAGQGPYDLVLCDVPCSGSGTWARDPDAKWRLTPERLAALNTIQDEILDAAAALVAEGGLLAYTTCSLLAVENEGRIAAFLARHPDWTCCFSRQWHLYDGGDGFFVAHLIR</sequence>
<dbReference type="SUPFAM" id="SSF53335">
    <property type="entry name" value="S-adenosyl-L-methionine-dependent methyltransferases"/>
    <property type="match status" value="1"/>
</dbReference>
<feature type="binding site" evidence="5">
    <location>
        <position position="247"/>
    </location>
    <ligand>
        <name>S-adenosyl-L-methionine</name>
        <dbReference type="ChEBI" id="CHEBI:59789"/>
    </ligand>
</feature>
<accession>A0AAE3W8Z7</accession>
<feature type="binding site" evidence="5">
    <location>
        <position position="287"/>
    </location>
    <ligand>
        <name>S-adenosyl-L-methionine</name>
        <dbReference type="ChEBI" id="CHEBI:59789"/>
    </ligand>
</feature>
<comment type="caution">
    <text evidence="5">Lacks conserved residue(s) required for the propagation of feature annotation.</text>
</comment>
<gene>
    <name evidence="7" type="ORF">NO357_00710</name>
</gene>
<evidence type="ECO:0000256" key="4">
    <source>
        <dbReference type="ARBA" id="ARBA00022884"/>
    </source>
</evidence>
<dbReference type="RefSeq" id="WP_306733688.1">
    <property type="nucleotide sequence ID" value="NZ_JANHAX010000001.1"/>
</dbReference>
<dbReference type="PRINTS" id="PR02008">
    <property type="entry name" value="RCMTFAMILY"/>
</dbReference>
<evidence type="ECO:0000313" key="8">
    <source>
        <dbReference type="Proteomes" id="UP001226762"/>
    </source>
</evidence>
<dbReference type="InterPro" id="IPR001678">
    <property type="entry name" value="MeTrfase_RsmB-F_NOP2_dom"/>
</dbReference>
<dbReference type="InterPro" id="IPR049560">
    <property type="entry name" value="MeTrfase_RsmB-F_NOP2_cat"/>
</dbReference>
<comment type="caution">
    <text evidence="7">The sequence shown here is derived from an EMBL/GenBank/DDBJ whole genome shotgun (WGS) entry which is preliminary data.</text>
</comment>
<evidence type="ECO:0000256" key="2">
    <source>
        <dbReference type="ARBA" id="ARBA00022679"/>
    </source>
</evidence>
<dbReference type="GO" id="GO:0001510">
    <property type="term" value="P:RNA methylation"/>
    <property type="evidence" value="ECO:0007669"/>
    <property type="project" value="InterPro"/>
</dbReference>
<evidence type="ECO:0000256" key="5">
    <source>
        <dbReference type="PROSITE-ProRule" id="PRU01023"/>
    </source>
</evidence>
<dbReference type="Proteomes" id="UP001226762">
    <property type="component" value="Unassembled WGS sequence"/>
</dbReference>
<keyword evidence="1 5" id="KW-0489">Methyltransferase</keyword>
<name>A0AAE3W8Z7_9RHOB</name>
<evidence type="ECO:0000313" key="7">
    <source>
        <dbReference type="EMBL" id="MDQ2088419.1"/>
    </source>
</evidence>
<reference evidence="7" key="1">
    <citation type="submission" date="2022-07" db="EMBL/GenBank/DDBJ databases">
        <authorList>
            <person name="Otstavnykh N."/>
            <person name="Isaeva M."/>
            <person name="Bystritskaya E."/>
        </authorList>
    </citation>
    <scope>NUCLEOTIDE SEQUENCE</scope>
    <source>
        <strain evidence="7">KCTC 52189</strain>
    </source>
</reference>
<dbReference type="CDD" id="cd02440">
    <property type="entry name" value="AdoMet_MTases"/>
    <property type="match status" value="1"/>
</dbReference>
<dbReference type="Gene3D" id="3.40.50.150">
    <property type="entry name" value="Vaccinia Virus protein VP39"/>
    <property type="match status" value="1"/>
</dbReference>
<dbReference type="AlphaFoldDB" id="A0AAE3W8Z7"/>
<dbReference type="GO" id="GO:0003723">
    <property type="term" value="F:RNA binding"/>
    <property type="evidence" value="ECO:0007669"/>
    <property type="project" value="UniProtKB-UniRule"/>
</dbReference>
<protein>
    <submittedName>
        <fullName evidence="7">RsmB/NOP family class I SAM-dependent RNA methyltransferase</fullName>
    </submittedName>
</protein>